<dbReference type="PIRSF" id="PIRSF018266">
    <property type="entry name" value="FecR"/>
    <property type="match status" value="1"/>
</dbReference>
<reference evidence="4" key="1">
    <citation type="journal article" date="2019" name="Int. J. Syst. Evol. Microbiol.">
        <title>The Global Catalogue of Microorganisms (GCM) 10K type strain sequencing project: providing services to taxonomists for standard genome sequencing and annotation.</title>
        <authorList>
            <consortium name="The Broad Institute Genomics Platform"/>
            <consortium name="The Broad Institute Genome Sequencing Center for Infectious Disease"/>
            <person name="Wu L."/>
            <person name="Ma J."/>
        </authorList>
    </citation>
    <scope>NUCLEOTIDE SEQUENCE [LARGE SCALE GENOMIC DNA]</scope>
    <source>
        <strain evidence="4">KACC 12602</strain>
    </source>
</reference>
<proteinExistence type="predicted"/>
<dbReference type="Gene3D" id="2.60.120.1440">
    <property type="match status" value="1"/>
</dbReference>
<dbReference type="Gene3D" id="3.55.50.30">
    <property type="match status" value="1"/>
</dbReference>
<dbReference type="Proteomes" id="UP001596161">
    <property type="component" value="Unassembled WGS sequence"/>
</dbReference>
<comment type="caution">
    <text evidence="3">The sequence shown here is derived from an EMBL/GenBank/DDBJ whole genome shotgun (WGS) entry which is preliminary data.</text>
</comment>
<feature type="domain" description="Protein FecR C-terminal" evidence="2">
    <location>
        <begin position="268"/>
        <end position="335"/>
    </location>
</feature>
<keyword evidence="4" id="KW-1185">Reference proteome</keyword>
<dbReference type="PANTHER" id="PTHR30273">
    <property type="entry name" value="PERIPLASMIC SIGNAL SENSOR AND SIGMA FACTOR ACTIVATOR FECR-RELATED"/>
    <property type="match status" value="1"/>
</dbReference>
<dbReference type="Pfam" id="PF16344">
    <property type="entry name" value="FecR_C"/>
    <property type="match status" value="1"/>
</dbReference>
<dbReference type="EMBL" id="JBHSKT010000005">
    <property type="protein sequence ID" value="MFC5270876.1"/>
    <property type="molecule type" value="Genomic_DNA"/>
</dbReference>
<organism evidence="3 4">
    <name type="scientific">Adhaeribacter terreus</name>
    <dbReference type="NCBI Taxonomy" id="529703"/>
    <lineage>
        <taxon>Bacteria</taxon>
        <taxon>Pseudomonadati</taxon>
        <taxon>Bacteroidota</taxon>
        <taxon>Cytophagia</taxon>
        <taxon>Cytophagales</taxon>
        <taxon>Hymenobacteraceae</taxon>
        <taxon>Adhaeribacter</taxon>
    </lineage>
</organism>
<protein>
    <submittedName>
        <fullName evidence="3">FecR family protein</fullName>
    </submittedName>
</protein>
<dbReference type="InterPro" id="IPR012373">
    <property type="entry name" value="Ferrdict_sens_TM"/>
</dbReference>
<evidence type="ECO:0000259" key="1">
    <source>
        <dbReference type="Pfam" id="PF04773"/>
    </source>
</evidence>
<accession>A0ABW0ED18</accession>
<dbReference type="Pfam" id="PF04773">
    <property type="entry name" value="FecR"/>
    <property type="match status" value="1"/>
</dbReference>
<dbReference type="InterPro" id="IPR006860">
    <property type="entry name" value="FecR"/>
</dbReference>
<evidence type="ECO:0000313" key="4">
    <source>
        <dbReference type="Proteomes" id="UP001596161"/>
    </source>
</evidence>
<dbReference type="RefSeq" id="WP_378017246.1">
    <property type="nucleotide sequence ID" value="NZ_JBHSKT010000005.1"/>
</dbReference>
<evidence type="ECO:0000259" key="2">
    <source>
        <dbReference type="Pfam" id="PF16344"/>
    </source>
</evidence>
<dbReference type="PANTHER" id="PTHR30273:SF2">
    <property type="entry name" value="PROTEIN FECR"/>
    <property type="match status" value="1"/>
</dbReference>
<dbReference type="InterPro" id="IPR032508">
    <property type="entry name" value="FecR_C"/>
</dbReference>
<name>A0ABW0ED18_9BACT</name>
<feature type="domain" description="FecR protein" evidence="1">
    <location>
        <begin position="127"/>
        <end position="222"/>
    </location>
</feature>
<gene>
    <name evidence="3" type="ORF">ACFPIB_09660</name>
</gene>
<sequence length="340" mass="38407">MLPPTVDWEVLTRYLAGETTEEENREVELWEASSAANRRQLGQLRKIWQASGSQTEAPETNVDLALQEITRKLNFQPTEYTLPKIEAKTDYSWVWKVAAVLVLSLGVVFAIFRNKTAVQDLGVAYVKYETKTGQRSKITLPDNSTVWLNGGSSLRYPKTFAANSREVQLAGEAFFDVAKDPSKPFRISAAETVTEVKGTSFNVEAYAEQKAVIVSVVTGKVELREESKPENRVLLTPNQTGKFNAETHNVIAEPTSDLNFLAWQTRILRFHNTDLKTVAHDLEKVYGKKFRFRNEKLEACHFTGTFEKQTLTEIQEVLHLTLNLTFEEENGTVWIDGPGC</sequence>
<evidence type="ECO:0000313" key="3">
    <source>
        <dbReference type="EMBL" id="MFC5270876.1"/>
    </source>
</evidence>